<dbReference type="HAMAP" id="MF_03046">
    <property type="entry name" value="ENY2_Sus1"/>
    <property type="match status" value="1"/>
</dbReference>
<proteinExistence type="inferred from homology"/>
<keyword evidence="1" id="KW-0653">Protein transport</keyword>
<organism evidence="3">
    <name type="scientific">Eucampia antarctica</name>
    <dbReference type="NCBI Taxonomy" id="49252"/>
    <lineage>
        <taxon>Eukaryota</taxon>
        <taxon>Sar</taxon>
        <taxon>Stramenopiles</taxon>
        <taxon>Ochrophyta</taxon>
        <taxon>Bacillariophyta</taxon>
        <taxon>Mediophyceae</taxon>
        <taxon>Biddulphiophycidae</taxon>
        <taxon>Hemiaulales</taxon>
        <taxon>Hemiaulaceae</taxon>
        <taxon>Eucampia</taxon>
    </lineage>
</organism>
<dbReference type="GO" id="GO:0003713">
    <property type="term" value="F:transcription coactivator activity"/>
    <property type="evidence" value="ECO:0007669"/>
    <property type="project" value="UniProtKB-UniRule"/>
</dbReference>
<dbReference type="GO" id="GO:0005654">
    <property type="term" value="C:nucleoplasm"/>
    <property type="evidence" value="ECO:0007669"/>
    <property type="project" value="UniProtKB-SubCell"/>
</dbReference>
<dbReference type="GO" id="GO:0070390">
    <property type="term" value="C:transcription export complex 2"/>
    <property type="evidence" value="ECO:0007669"/>
    <property type="project" value="UniProtKB-UniRule"/>
</dbReference>
<keyword evidence="1" id="KW-0509">mRNA transport</keyword>
<dbReference type="Pfam" id="PF10163">
    <property type="entry name" value="EnY2"/>
    <property type="match status" value="1"/>
</dbReference>
<comment type="function">
    <text evidence="1">Involved in mRNA export coupled transcription activation by association with both the TREX-2 and the SAGA complexes. The transcription regulatory histone acetylation (HAT) complex SAGA is a multiprotein complex that activates transcription by remodeling chromatin and mediating histone acetylation and deubiquitination. Within the SAGA complex, participates to a subcomplex that specifically deubiquitinates histones. The SAGA complex is recruited to specific gene promoters by activators, where it is required for transcription. The TREX-2 complex functions in docking export-competent ribonucleoprotein particles (mRNPs) to the nuclear entrance of the nuclear pore complex (nuclear basket). TREX-2 participates in mRNA export and accurate chromatin positioning in the nucleus by tethering genes to the nuclear periphery.</text>
</comment>
<keyword evidence="1" id="KW-0805">Transcription regulation</keyword>
<evidence type="ECO:0000256" key="2">
    <source>
        <dbReference type="SAM" id="MobiDB-lite"/>
    </source>
</evidence>
<dbReference type="EMBL" id="HBHI01009566">
    <property type="protein sequence ID" value="CAD9663687.1"/>
    <property type="molecule type" value="Transcribed_RNA"/>
</dbReference>
<comment type="subunit">
    <text evidence="1">Component of the nuclear pore complex (NPC)-associated TREX-2 complex (transcription and export complex 2). Component of the SAGA transcription coactivator-HAT complex. Within the SAGA complex, participates to a subcomplex of SAGA called the DUB module (deubiquitination module).</text>
</comment>
<evidence type="ECO:0000256" key="1">
    <source>
        <dbReference type="HAMAP-Rule" id="MF_03046"/>
    </source>
</evidence>
<dbReference type="Gene3D" id="1.10.246.140">
    <property type="match status" value="1"/>
</dbReference>
<dbReference type="PANTHER" id="PTHR12514">
    <property type="entry name" value="ENHANCER OF YELLOW 2 TRANSCRIPTION FACTOR"/>
    <property type="match status" value="1"/>
</dbReference>
<dbReference type="GO" id="GO:0000124">
    <property type="term" value="C:SAGA complex"/>
    <property type="evidence" value="ECO:0007669"/>
    <property type="project" value="UniProtKB-UniRule"/>
</dbReference>
<dbReference type="InterPro" id="IPR018783">
    <property type="entry name" value="TF_ENY2"/>
</dbReference>
<dbReference type="GO" id="GO:0006406">
    <property type="term" value="P:mRNA export from nucleus"/>
    <property type="evidence" value="ECO:0007669"/>
    <property type="project" value="UniProtKB-UniRule"/>
</dbReference>
<name>A0A7S2R8E5_9STRA</name>
<keyword evidence="1" id="KW-0811">Translocation</keyword>
<comment type="similarity">
    <text evidence="1">Belongs to the ENY2 family.</text>
</comment>
<dbReference type="GO" id="GO:0015031">
    <property type="term" value="P:protein transport"/>
    <property type="evidence" value="ECO:0007669"/>
    <property type="project" value="UniProtKB-KW"/>
</dbReference>
<reference evidence="3" key="1">
    <citation type="submission" date="2021-01" db="EMBL/GenBank/DDBJ databases">
        <authorList>
            <person name="Corre E."/>
            <person name="Pelletier E."/>
            <person name="Niang G."/>
            <person name="Scheremetjew M."/>
            <person name="Finn R."/>
            <person name="Kale V."/>
            <person name="Holt S."/>
            <person name="Cochrane G."/>
            <person name="Meng A."/>
            <person name="Brown T."/>
            <person name="Cohen L."/>
        </authorList>
    </citation>
    <scope>NUCLEOTIDE SEQUENCE</scope>
    <source>
        <strain evidence="3">CCMP1452</strain>
    </source>
</reference>
<dbReference type="GO" id="GO:0006325">
    <property type="term" value="P:chromatin organization"/>
    <property type="evidence" value="ECO:0007669"/>
    <property type="project" value="UniProtKB-KW"/>
</dbReference>
<comment type="subcellular location">
    <subcellularLocation>
        <location evidence="1">Nucleus</location>
        <location evidence="1">Nucleoplasm</location>
    </subcellularLocation>
</comment>
<dbReference type="AlphaFoldDB" id="A0A7S2R8E5"/>
<dbReference type="GO" id="GO:0071819">
    <property type="term" value="C:DUBm complex"/>
    <property type="evidence" value="ECO:0007669"/>
    <property type="project" value="UniProtKB-UniRule"/>
</dbReference>
<feature type="compositionally biased region" description="Polar residues" evidence="2">
    <location>
        <begin position="16"/>
        <end position="29"/>
    </location>
</feature>
<accession>A0A7S2R8E5</accession>
<dbReference type="InterPro" id="IPR038212">
    <property type="entry name" value="TF_EnY2_sf"/>
</dbReference>
<dbReference type="GO" id="GO:0005643">
    <property type="term" value="C:nuclear pore"/>
    <property type="evidence" value="ECO:0007669"/>
    <property type="project" value="UniProtKB-UniRule"/>
</dbReference>
<dbReference type="GO" id="GO:0006368">
    <property type="term" value="P:transcription elongation by RNA polymerase II"/>
    <property type="evidence" value="ECO:0007669"/>
    <property type="project" value="UniProtKB-UniRule"/>
</dbReference>
<keyword evidence="1" id="KW-0156">Chromatin regulator</keyword>
<keyword evidence="1" id="KW-0804">Transcription</keyword>
<feature type="region of interest" description="Disordered" evidence="2">
    <location>
        <begin position="1"/>
        <end position="32"/>
    </location>
</feature>
<keyword evidence="1" id="KW-0010">Activator</keyword>
<keyword evidence="1" id="KW-0813">Transport</keyword>
<protein>
    <recommendedName>
        <fullName evidence="1">Transcription and mRNA export factor ENY2</fullName>
    </recommendedName>
    <alternativeName>
        <fullName evidence="1">Enhancer of yellow 2 transcription factor homolog</fullName>
    </alternativeName>
</protein>
<sequence>MSSRSGDYSKAHLSPVSISSPTKSQTGTSDWRKKDEIAKAELMYRLEQSGEKERLITSLRAKLADCGWRDEMKDIAKDVIRTRGGVTRITVDELASELLPRGRASVPENIKSELLEEVRDFSRHEATI</sequence>
<gene>
    <name evidence="3" type="ORF">EANT1437_LOCUS4929</name>
</gene>
<evidence type="ECO:0000313" key="3">
    <source>
        <dbReference type="EMBL" id="CAD9663687.1"/>
    </source>
</evidence>
<keyword evidence="1" id="KW-0539">Nucleus</keyword>